<dbReference type="RefSeq" id="WP_345419088.1">
    <property type="nucleotide sequence ID" value="NZ_BAABGT010000040.1"/>
</dbReference>
<dbReference type="SUPFAM" id="SSF56112">
    <property type="entry name" value="Protein kinase-like (PK-like)"/>
    <property type="match status" value="1"/>
</dbReference>
<feature type="domain" description="Aminoglycoside phosphotransferase" evidence="1">
    <location>
        <begin position="36"/>
        <end position="265"/>
    </location>
</feature>
<protein>
    <submittedName>
        <fullName evidence="2">Phosphotransferase family protein</fullName>
    </submittedName>
</protein>
<dbReference type="InterPro" id="IPR052898">
    <property type="entry name" value="ACAD10-like"/>
</dbReference>
<dbReference type="Gene3D" id="3.30.200.20">
    <property type="entry name" value="Phosphorylase Kinase, domain 1"/>
    <property type="match status" value="1"/>
</dbReference>
<gene>
    <name evidence="2" type="ORF">GCM10023175_34620</name>
</gene>
<reference evidence="3" key="1">
    <citation type="journal article" date="2019" name="Int. J. Syst. Evol. Microbiol.">
        <title>The Global Catalogue of Microorganisms (GCM) 10K type strain sequencing project: providing services to taxonomists for standard genome sequencing and annotation.</title>
        <authorList>
            <consortium name="The Broad Institute Genomics Platform"/>
            <consortium name="The Broad Institute Genome Sequencing Center for Infectious Disease"/>
            <person name="Wu L."/>
            <person name="Ma J."/>
        </authorList>
    </citation>
    <scope>NUCLEOTIDE SEQUENCE [LARGE SCALE GENOMIC DNA]</scope>
    <source>
        <strain evidence="3">JCM 17906</strain>
    </source>
</reference>
<dbReference type="CDD" id="cd05154">
    <property type="entry name" value="ACAD10_11_N-like"/>
    <property type="match status" value="1"/>
</dbReference>
<evidence type="ECO:0000259" key="1">
    <source>
        <dbReference type="Pfam" id="PF01636"/>
    </source>
</evidence>
<dbReference type="PANTHER" id="PTHR47829">
    <property type="entry name" value="HYDROLASE, PUTATIVE (AFU_ORTHOLOGUE AFUA_1G12880)-RELATED"/>
    <property type="match status" value="1"/>
</dbReference>
<name>A0ABP8RTD7_9PSEU</name>
<proteinExistence type="predicted"/>
<dbReference type="EMBL" id="BAABGT010000040">
    <property type="protein sequence ID" value="GAA4548418.1"/>
    <property type="molecule type" value="Genomic_DNA"/>
</dbReference>
<evidence type="ECO:0000313" key="3">
    <source>
        <dbReference type="Proteomes" id="UP001501598"/>
    </source>
</evidence>
<organism evidence="2 3">
    <name type="scientific">Pseudonocardia xishanensis</name>
    <dbReference type="NCBI Taxonomy" id="630995"/>
    <lineage>
        <taxon>Bacteria</taxon>
        <taxon>Bacillati</taxon>
        <taxon>Actinomycetota</taxon>
        <taxon>Actinomycetes</taxon>
        <taxon>Pseudonocardiales</taxon>
        <taxon>Pseudonocardiaceae</taxon>
        <taxon>Pseudonocardia</taxon>
    </lineage>
</organism>
<dbReference type="InterPro" id="IPR041726">
    <property type="entry name" value="ACAD10_11_N"/>
</dbReference>
<dbReference type="Pfam" id="PF01636">
    <property type="entry name" value="APH"/>
    <property type="match status" value="1"/>
</dbReference>
<comment type="caution">
    <text evidence="2">The sequence shown here is derived from an EMBL/GenBank/DDBJ whole genome shotgun (WGS) entry which is preliminary data.</text>
</comment>
<dbReference type="InterPro" id="IPR002575">
    <property type="entry name" value="Aminoglycoside_PTrfase"/>
</dbReference>
<keyword evidence="3" id="KW-1185">Reference proteome</keyword>
<dbReference type="Proteomes" id="UP001501598">
    <property type="component" value="Unassembled WGS sequence"/>
</dbReference>
<accession>A0ABP8RTD7</accession>
<dbReference type="PANTHER" id="PTHR47829:SF1">
    <property type="entry name" value="HAD FAMILY PHOSPHATASE"/>
    <property type="match status" value="1"/>
</dbReference>
<sequence length="344" mass="37669">MNATPELQTPEPALQAWLETTLDGDGPYGLEPLQVGGTSNEMWVVHDAGQGRWALRMPPEIKNAPTAHDVTREFRLLAALEGTAVPHPGPVALCADPEVLGRPFYVMAHVDGVALRDPLPDWANDAEVRAGIGRELVDGVAALSEVDWRARGLDGFGRPDGFLERQVPRWMGQLAKYRTRDLPGVEDLADWLASRRVPEQSPALLHGDYSLFNVLFRPGAPARLVAIVDWETATVGDPLVDLGWLVAQWSEPGQEPVIAGGVTQLTGMGPRKALVERYAARTGREVGEIAFYAALATFKLACIVEGAWFRYASGRSGNPRHARFERLVPDLVRHGLEITRGTWI</sequence>
<dbReference type="Gene3D" id="3.90.1200.10">
    <property type="match status" value="1"/>
</dbReference>
<evidence type="ECO:0000313" key="2">
    <source>
        <dbReference type="EMBL" id="GAA4548418.1"/>
    </source>
</evidence>
<dbReference type="InterPro" id="IPR011009">
    <property type="entry name" value="Kinase-like_dom_sf"/>
</dbReference>